<keyword evidence="3" id="KW-0418">Kinase</keyword>
<comment type="similarity">
    <text evidence="5">Belongs to the protein kinase superfamily. Ser/Thr protein kinase family. GCN2 subfamily.</text>
</comment>
<keyword evidence="11" id="KW-1185">Reference proteome</keyword>
<feature type="region of interest" description="Disordered" evidence="8">
    <location>
        <begin position="149"/>
        <end position="185"/>
    </location>
</feature>
<accession>A0A9P0MNL1</accession>
<evidence type="ECO:0000256" key="8">
    <source>
        <dbReference type="SAM" id="MobiDB-lite"/>
    </source>
</evidence>
<dbReference type="GO" id="GO:0005634">
    <property type="term" value="C:nucleus"/>
    <property type="evidence" value="ECO:0007669"/>
    <property type="project" value="TreeGrafter"/>
</dbReference>
<dbReference type="PROSITE" id="PS50011">
    <property type="entry name" value="PROTEIN_KINASE_DOM"/>
    <property type="match status" value="1"/>
</dbReference>
<dbReference type="OrthoDB" id="5337378at2759"/>
<dbReference type="SUPFAM" id="SSF56112">
    <property type="entry name" value="Protein kinase-like (PK-like)"/>
    <property type="match status" value="1"/>
</dbReference>
<dbReference type="Pfam" id="PF00069">
    <property type="entry name" value="Pkinase"/>
    <property type="match status" value="1"/>
</dbReference>
<dbReference type="InterPro" id="IPR017441">
    <property type="entry name" value="Protein_kinase_ATP_BS"/>
</dbReference>
<dbReference type="GO" id="GO:0005524">
    <property type="term" value="F:ATP binding"/>
    <property type="evidence" value="ECO:0007669"/>
    <property type="project" value="UniProtKB-UniRule"/>
</dbReference>
<keyword evidence="2 6" id="KW-0547">Nucleotide-binding</keyword>
<reference evidence="10" key="1">
    <citation type="submission" date="2022-01" db="EMBL/GenBank/DDBJ databases">
        <authorList>
            <person name="King R."/>
        </authorList>
    </citation>
    <scope>NUCLEOTIDE SEQUENCE</scope>
</reference>
<evidence type="ECO:0000313" key="11">
    <source>
        <dbReference type="Proteomes" id="UP001152798"/>
    </source>
</evidence>
<organism evidence="10 11">
    <name type="scientific">Nezara viridula</name>
    <name type="common">Southern green stink bug</name>
    <name type="synonym">Cimex viridulus</name>
    <dbReference type="NCBI Taxonomy" id="85310"/>
    <lineage>
        <taxon>Eukaryota</taxon>
        <taxon>Metazoa</taxon>
        <taxon>Ecdysozoa</taxon>
        <taxon>Arthropoda</taxon>
        <taxon>Hexapoda</taxon>
        <taxon>Insecta</taxon>
        <taxon>Pterygota</taxon>
        <taxon>Neoptera</taxon>
        <taxon>Paraneoptera</taxon>
        <taxon>Hemiptera</taxon>
        <taxon>Heteroptera</taxon>
        <taxon>Panheteroptera</taxon>
        <taxon>Pentatomomorpha</taxon>
        <taxon>Pentatomoidea</taxon>
        <taxon>Pentatomidae</taxon>
        <taxon>Pentatominae</taxon>
        <taxon>Nezara</taxon>
    </lineage>
</organism>
<feature type="binding site" evidence="6">
    <location>
        <position position="235"/>
    </location>
    <ligand>
        <name>ATP</name>
        <dbReference type="ChEBI" id="CHEBI:30616"/>
    </ligand>
</feature>
<dbReference type="InterPro" id="IPR000719">
    <property type="entry name" value="Prot_kinase_dom"/>
</dbReference>
<feature type="coiled-coil region" evidence="7">
    <location>
        <begin position="475"/>
        <end position="502"/>
    </location>
</feature>
<evidence type="ECO:0000256" key="6">
    <source>
        <dbReference type="PROSITE-ProRule" id="PRU10141"/>
    </source>
</evidence>
<keyword evidence="4 6" id="KW-0067">ATP-binding</keyword>
<sequence length="543" mass="62085">MVEETKMETNPSDDEMDFIKRPAIMVHSPESLSDEDSRPVTPPMDQSLKLNKSLGLIMSPQSPPYRKIRSLKLVETPIPFLKSRLDQVLTSTPNMSPCANESFRRGLRTSSLRLQRSRLLHFNQSDVKDKQLSPSIYVNPFTPNCSRSSCDFKSKNRSKRGPQKHITFDSDESMEHYSPLDDSDSPIEIKKPRLSDFNIPRYQEEFIELEVIGTGVHGRVVKCLNRLNGVEYAVKRGLKPIMNERIAHNEIYAHGVLQHPNIVRNYSSWTENDYVYMQNEYCNGGSLEEAIERGPMDERNLRKVLEHVAQGLRFIHSKNLAHMDIKPGNILISKGPRVFYRYDGDEYGDDDDSNEETTYKIADLGHVTKLDEVVDVVEGDCRYLPKELLNDDYSNLPKVDIFALGLALYEAAGGGPLPKNGEDWHKIREGKIITFPHLSSEFNNLIKRMIHVDPELRPTASELLLETSSSPIYKTVKDKHELKAAKQKIQLLEQRLQDVYKCVKVIRSHSQESKRQVPATHNNNKGERLIGKKSKRSQSATNF</sequence>
<feature type="region of interest" description="Disordered" evidence="8">
    <location>
        <begin position="511"/>
        <end position="543"/>
    </location>
</feature>
<dbReference type="PANTHER" id="PTHR11042">
    <property type="entry name" value="EUKARYOTIC TRANSLATION INITIATION FACTOR 2-ALPHA KINASE EIF2-ALPHA KINASE -RELATED"/>
    <property type="match status" value="1"/>
</dbReference>
<dbReference type="InterPro" id="IPR050339">
    <property type="entry name" value="CC_SR_Kinase"/>
</dbReference>
<keyword evidence="7" id="KW-0175">Coiled coil</keyword>
<dbReference type="AlphaFoldDB" id="A0A9P0MNL1"/>
<dbReference type="SMART" id="SM00220">
    <property type="entry name" value="S_TKc"/>
    <property type="match status" value="1"/>
</dbReference>
<dbReference type="PROSITE" id="PS00107">
    <property type="entry name" value="PROTEIN_KINASE_ATP"/>
    <property type="match status" value="1"/>
</dbReference>
<evidence type="ECO:0000256" key="4">
    <source>
        <dbReference type="ARBA" id="ARBA00022840"/>
    </source>
</evidence>
<dbReference type="PANTHER" id="PTHR11042:SF185">
    <property type="entry name" value="WEE1-LIKE PROTEIN KINASE"/>
    <property type="match status" value="1"/>
</dbReference>
<dbReference type="Gene3D" id="3.30.200.20">
    <property type="entry name" value="Phosphorylase Kinase, domain 1"/>
    <property type="match status" value="1"/>
</dbReference>
<dbReference type="InterPro" id="IPR008271">
    <property type="entry name" value="Ser/Thr_kinase_AS"/>
</dbReference>
<evidence type="ECO:0000256" key="3">
    <source>
        <dbReference type="ARBA" id="ARBA00022777"/>
    </source>
</evidence>
<evidence type="ECO:0000256" key="5">
    <source>
        <dbReference type="ARBA" id="ARBA00037982"/>
    </source>
</evidence>
<dbReference type="InterPro" id="IPR011009">
    <property type="entry name" value="Kinase-like_dom_sf"/>
</dbReference>
<protein>
    <recommendedName>
        <fullName evidence="9">Protein kinase domain-containing protein</fullName>
    </recommendedName>
</protein>
<dbReference type="PROSITE" id="PS00108">
    <property type="entry name" value="PROTEIN_KINASE_ST"/>
    <property type="match status" value="1"/>
</dbReference>
<dbReference type="Proteomes" id="UP001152798">
    <property type="component" value="Chromosome 3"/>
</dbReference>
<dbReference type="GO" id="GO:0004713">
    <property type="term" value="F:protein tyrosine kinase activity"/>
    <property type="evidence" value="ECO:0007669"/>
    <property type="project" value="TreeGrafter"/>
</dbReference>
<proteinExistence type="inferred from homology"/>
<evidence type="ECO:0000259" key="9">
    <source>
        <dbReference type="PROSITE" id="PS50011"/>
    </source>
</evidence>
<evidence type="ECO:0000256" key="7">
    <source>
        <dbReference type="SAM" id="Coils"/>
    </source>
</evidence>
<dbReference type="Gene3D" id="1.10.510.10">
    <property type="entry name" value="Transferase(Phosphotransferase) domain 1"/>
    <property type="match status" value="1"/>
</dbReference>
<evidence type="ECO:0000256" key="1">
    <source>
        <dbReference type="ARBA" id="ARBA00022679"/>
    </source>
</evidence>
<dbReference type="GO" id="GO:0005737">
    <property type="term" value="C:cytoplasm"/>
    <property type="evidence" value="ECO:0007669"/>
    <property type="project" value="TreeGrafter"/>
</dbReference>
<evidence type="ECO:0000256" key="2">
    <source>
        <dbReference type="ARBA" id="ARBA00022741"/>
    </source>
</evidence>
<dbReference type="EMBL" id="OV725079">
    <property type="protein sequence ID" value="CAH1397032.1"/>
    <property type="molecule type" value="Genomic_DNA"/>
</dbReference>
<evidence type="ECO:0000313" key="10">
    <source>
        <dbReference type="EMBL" id="CAH1397032.1"/>
    </source>
</evidence>
<keyword evidence="1" id="KW-0808">Transferase</keyword>
<feature type="domain" description="Protein kinase" evidence="9">
    <location>
        <begin position="206"/>
        <end position="473"/>
    </location>
</feature>
<name>A0A9P0MNL1_NEZVI</name>
<gene>
    <name evidence="10" type="ORF">NEZAVI_LOCUS6962</name>
</gene>